<proteinExistence type="predicted"/>
<sequence length="53" mass="5978">MKPKDPHQATHGSNDARQEQAAVASRDYARQREAGVKETEAKVKKQKQKDSDK</sequence>
<dbReference type="Proteomes" id="UP000198725">
    <property type="component" value="Unassembled WGS sequence"/>
</dbReference>
<feature type="compositionally biased region" description="Basic and acidic residues" evidence="1">
    <location>
        <begin position="1"/>
        <end position="18"/>
    </location>
</feature>
<accession>A0A1I4BZE7</accession>
<dbReference type="EMBL" id="FOSR01000006">
    <property type="protein sequence ID" value="SFK74168.1"/>
    <property type="molecule type" value="Genomic_DNA"/>
</dbReference>
<reference evidence="3" key="1">
    <citation type="submission" date="2016-10" db="EMBL/GenBank/DDBJ databases">
        <authorList>
            <person name="Varghese N."/>
            <person name="Submissions S."/>
        </authorList>
    </citation>
    <scope>NUCLEOTIDE SEQUENCE [LARGE SCALE GENOMIC DNA]</scope>
    <source>
        <strain evidence="3">MO64</strain>
    </source>
</reference>
<feature type="compositionally biased region" description="Basic and acidic residues" evidence="1">
    <location>
        <begin position="27"/>
        <end position="53"/>
    </location>
</feature>
<evidence type="ECO:0000256" key="1">
    <source>
        <dbReference type="SAM" id="MobiDB-lite"/>
    </source>
</evidence>
<dbReference type="AlphaFoldDB" id="A0A1I4BZE7"/>
<evidence type="ECO:0000313" key="2">
    <source>
        <dbReference type="EMBL" id="SFK74168.1"/>
    </source>
</evidence>
<dbReference type="RefSeq" id="WP_157618227.1">
    <property type="nucleotide sequence ID" value="NZ_FOSR01000006.1"/>
</dbReference>
<name>A0A1I4BZE7_9GAMM</name>
<feature type="region of interest" description="Disordered" evidence="1">
    <location>
        <begin position="1"/>
        <end position="53"/>
    </location>
</feature>
<evidence type="ECO:0000313" key="3">
    <source>
        <dbReference type="Proteomes" id="UP000198725"/>
    </source>
</evidence>
<gene>
    <name evidence="2" type="ORF">SAMN05192579_10637</name>
</gene>
<organism evidence="2 3">
    <name type="scientific">Rhodanobacter glycinis</name>
    <dbReference type="NCBI Taxonomy" id="582702"/>
    <lineage>
        <taxon>Bacteria</taxon>
        <taxon>Pseudomonadati</taxon>
        <taxon>Pseudomonadota</taxon>
        <taxon>Gammaproteobacteria</taxon>
        <taxon>Lysobacterales</taxon>
        <taxon>Rhodanobacteraceae</taxon>
        <taxon>Rhodanobacter</taxon>
    </lineage>
</organism>
<protein>
    <submittedName>
        <fullName evidence="2">Uncharacterized protein</fullName>
    </submittedName>
</protein>
<keyword evidence="3" id="KW-1185">Reference proteome</keyword>